<dbReference type="EMBL" id="DXBC01000162">
    <property type="protein sequence ID" value="HIZ80141.1"/>
    <property type="molecule type" value="Genomic_DNA"/>
</dbReference>
<evidence type="ECO:0000256" key="7">
    <source>
        <dbReference type="ARBA" id="ARBA00022692"/>
    </source>
</evidence>
<keyword evidence="10" id="KW-0067">ATP-binding</keyword>
<dbReference type="Pfam" id="PF02518">
    <property type="entry name" value="HATPase_c"/>
    <property type="match status" value="1"/>
</dbReference>
<dbReference type="InterPro" id="IPR003660">
    <property type="entry name" value="HAMP_dom"/>
</dbReference>
<name>A0A9D2GKB4_9FIRM</name>
<keyword evidence="11" id="KW-1133">Transmembrane helix</keyword>
<keyword evidence="12" id="KW-0902">Two-component regulatory system</keyword>
<reference evidence="17" key="1">
    <citation type="journal article" date="2021" name="PeerJ">
        <title>Extensive microbial diversity within the chicken gut microbiome revealed by metagenomics and culture.</title>
        <authorList>
            <person name="Gilroy R."/>
            <person name="Ravi A."/>
            <person name="Getino M."/>
            <person name="Pursley I."/>
            <person name="Horton D.L."/>
            <person name="Alikhan N.F."/>
            <person name="Baker D."/>
            <person name="Gharbi K."/>
            <person name="Hall N."/>
            <person name="Watson M."/>
            <person name="Adriaenssens E.M."/>
            <person name="Foster-Nyarko E."/>
            <person name="Jarju S."/>
            <person name="Secka A."/>
            <person name="Antonio M."/>
            <person name="Oren A."/>
            <person name="Chaudhuri R.R."/>
            <person name="La Ragione R."/>
            <person name="Hildebrand F."/>
            <person name="Pallen M.J."/>
        </authorList>
    </citation>
    <scope>NUCLEOTIDE SEQUENCE</scope>
    <source>
        <strain evidence="17">ChiBcec1-1093</strain>
    </source>
</reference>
<dbReference type="Proteomes" id="UP000824101">
    <property type="component" value="Unassembled WGS sequence"/>
</dbReference>
<dbReference type="PROSITE" id="PS50109">
    <property type="entry name" value="HIS_KIN"/>
    <property type="match status" value="1"/>
</dbReference>
<comment type="subcellular location">
    <subcellularLocation>
        <location evidence="2">Cell membrane</location>
        <topology evidence="2">Multi-pass membrane protein</topology>
    </subcellularLocation>
</comment>
<evidence type="ECO:0000256" key="5">
    <source>
        <dbReference type="ARBA" id="ARBA00022553"/>
    </source>
</evidence>
<dbReference type="GO" id="GO:0005886">
    <property type="term" value="C:plasma membrane"/>
    <property type="evidence" value="ECO:0007669"/>
    <property type="project" value="UniProtKB-SubCell"/>
</dbReference>
<evidence type="ECO:0000256" key="12">
    <source>
        <dbReference type="ARBA" id="ARBA00023012"/>
    </source>
</evidence>
<dbReference type="SUPFAM" id="SSF47384">
    <property type="entry name" value="Homodimeric domain of signal transducing histidine kinase"/>
    <property type="match status" value="1"/>
</dbReference>
<evidence type="ECO:0000256" key="11">
    <source>
        <dbReference type="ARBA" id="ARBA00022989"/>
    </source>
</evidence>
<proteinExistence type="predicted"/>
<keyword evidence="13" id="KW-0472">Membrane</keyword>
<protein>
    <recommendedName>
        <fullName evidence="3">histidine kinase</fullName>
        <ecNumber evidence="3">2.7.13.3</ecNumber>
    </recommendedName>
</protein>
<dbReference type="Gene3D" id="6.10.340.10">
    <property type="match status" value="1"/>
</dbReference>
<feature type="domain" description="HAMP" evidence="16">
    <location>
        <begin position="196"/>
        <end position="248"/>
    </location>
</feature>
<feature type="coiled-coil region" evidence="14">
    <location>
        <begin position="233"/>
        <end position="260"/>
    </location>
</feature>
<dbReference type="CDD" id="cd06225">
    <property type="entry name" value="HAMP"/>
    <property type="match status" value="1"/>
</dbReference>
<evidence type="ECO:0000256" key="4">
    <source>
        <dbReference type="ARBA" id="ARBA00022475"/>
    </source>
</evidence>
<dbReference type="SMART" id="SM00387">
    <property type="entry name" value="HATPase_c"/>
    <property type="match status" value="1"/>
</dbReference>
<dbReference type="SUPFAM" id="SSF158472">
    <property type="entry name" value="HAMP domain-like"/>
    <property type="match status" value="1"/>
</dbReference>
<dbReference type="InterPro" id="IPR005467">
    <property type="entry name" value="His_kinase_dom"/>
</dbReference>
<evidence type="ECO:0000256" key="2">
    <source>
        <dbReference type="ARBA" id="ARBA00004651"/>
    </source>
</evidence>
<dbReference type="Gene3D" id="1.10.287.130">
    <property type="match status" value="1"/>
</dbReference>
<dbReference type="CDD" id="cd00082">
    <property type="entry name" value="HisKA"/>
    <property type="match status" value="1"/>
</dbReference>
<dbReference type="PANTHER" id="PTHR45528">
    <property type="entry name" value="SENSOR HISTIDINE KINASE CPXA"/>
    <property type="match status" value="1"/>
</dbReference>
<dbReference type="Pfam" id="PF00512">
    <property type="entry name" value="HisKA"/>
    <property type="match status" value="1"/>
</dbReference>
<dbReference type="AlphaFoldDB" id="A0A9D2GKB4"/>
<evidence type="ECO:0000259" key="16">
    <source>
        <dbReference type="PROSITE" id="PS50885"/>
    </source>
</evidence>
<dbReference type="SMART" id="SM00304">
    <property type="entry name" value="HAMP"/>
    <property type="match status" value="1"/>
</dbReference>
<dbReference type="InterPro" id="IPR050398">
    <property type="entry name" value="HssS/ArlS-like"/>
</dbReference>
<keyword evidence="8" id="KW-0547">Nucleotide-binding</keyword>
<dbReference type="PROSITE" id="PS50885">
    <property type="entry name" value="HAMP"/>
    <property type="match status" value="1"/>
</dbReference>
<dbReference type="PANTHER" id="PTHR45528:SF1">
    <property type="entry name" value="SENSOR HISTIDINE KINASE CPXA"/>
    <property type="match status" value="1"/>
</dbReference>
<keyword evidence="7" id="KW-0812">Transmembrane</keyword>
<dbReference type="Gene3D" id="3.30.565.10">
    <property type="entry name" value="Histidine kinase-like ATPase, C-terminal domain"/>
    <property type="match status" value="1"/>
</dbReference>
<keyword evidence="4" id="KW-1003">Cell membrane</keyword>
<dbReference type="CDD" id="cd00075">
    <property type="entry name" value="HATPase"/>
    <property type="match status" value="1"/>
</dbReference>
<evidence type="ECO:0000256" key="14">
    <source>
        <dbReference type="SAM" id="Coils"/>
    </source>
</evidence>
<dbReference type="SUPFAM" id="SSF55874">
    <property type="entry name" value="ATPase domain of HSP90 chaperone/DNA topoisomerase II/histidine kinase"/>
    <property type="match status" value="1"/>
</dbReference>
<dbReference type="InterPro" id="IPR003594">
    <property type="entry name" value="HATPase_dom"/>
</dbReference>
<gene>
    <name evidence="17" type="ORF">IAA17_10185</name>
</gene>
<evidence type="ECO:0000259" key="15">
    <source>
        <dbReference type="PROSITE" id="PS50109"/>
    </source>
</evidence>
<dbReference type="Pfam" id="PF00672">
    <property type="entry name" value="HAMP"/>
    <property type="match status" value="1"/>
</dbReference>
<dbReference type="SMART" id="SM00388">
    <property type="entry name" value="HisKA"/>
    <property type="match status" value="1"/>
</dbReference>
<evidence type="ECO:0000256" key="6">
    <source>
        <dbReference type="ARBA" id="ARBA00022679"/>
    </source>
</evidence>
<evidence type="ECO:0000256" key="10">
    <source>
        <dbReference type="ARBA" id="ARBA00022840"/>
    </source>
</evidence>
<dbReference type="InterPro" id="IPR004358">
    <property type="entry name" value="Sig_transdc_His_kin-like_C"/>
</dbReference>
<comment type="catalytic activity">
    <reaction evidence="1">
        <text>ATP + protein L-histidine = ADP + protein N-phospho-L-histidine.</text>
        <dbReference type="EC" id="2.7.13.3"/>
    </reaction>
</comment>
<dbReference type="PRINTS" id="PR00344">
    <property type="entry name" value="BCTRLSENSOR"/>
</dbReference>
<reference evidence="17" key="2">
    <citation type="submission" date="2021-04" db="EMBL/GenBank/DDBJ databases">
        <authorList>
            <person name="Gilroy R."/>
        </authorList>
    </citation>
    <scope>NUCLEOTIDE SEQUENCE</scope>
    <source>
        <strain evidence="17">ChiBcec1-1093</strain>
    </source>
</reference>
<dbReference type="InterPro" id="IPR036890">
    <property type="entry name" value="HATPase_C_sf"/>
</dbReference>
<keyword evidence="9 17" id="KW-0418">Kinase</keyword>
<organism evidence="17 18">
    <name type="scientific">Candidatus Lachnoclostridium stercorigallinarum</name>
    <dbReference type="NCBI Taxonomy" id="2838634"/>
    <lineage>
        <taxon>Bacteria</taxon>
        <taxon>Bacillati</taxon>
        <taxon>Bacillota</taxon>
        <taxon>Clostridia</taxon>
        <taxon>Lachnospirales</taxon>
        <taxon>Lachnospiraceae</taxon>
    </lineage>
</organism>
<dbReference type="GO" id="GO:0005524">
    <property type="term" value="F:ATP binding"/>
    <property type="evidence" value="ECO:0007669"/>
    <property type="project" value="UniProtKB-KW"/>
</dbReference>
<dbReference type="EC" id="2.7.13.3" evidence="3"/>
<sequence length="474" mass="53205">MKFSWKICVSVLAFSLLIVGIGGYALLSALFQSSFQREVKSAADENRMLQYSFAAYWTTTVQDRSSGFPETDVRRAAQAMQEGMSGTELRFQLYNQEGRELYDSGAEEILRDSQREVLFSAASGETGARMMVRTGEGFGLATVSTVLMEDGTLLYLETDRDVTALFADRESQYGIYRRWMAGLLLLQGLGCYLIAVWLLRPLGRLSRASRRIAGGNLEVRAKVETGDEIGQLAEDFNHMADNLEKQFKELEDAARRQEDFIGSFAHELKTPLTSMIGYADMLRTREMDEEERFTAANYIFREGKRLEALSFKLLDLMVIRHGALQKRSVNARWLAEEIQGVLKPALEKAGIALQVLVEEKQILVEPDLMKTVLLNLMDNGRKAMEDGGRMYLLGRTEQQGFSFYVQDTGKGMPEEELSRITEAFYMVDKSRARRQGGAGLGLSICAEIVKKHGGDLSFQSIQGKGTLARVWLPS</sequence>
<keyword evidence="5" id="KW-0597">Phosphoprotein</keyword>
<keyword evidence="14" id="KW-0175">Coiled coil</keyword>
<comment type="caution">
    <text evidence="17">The sequence shown here is derived from an EMBL/GenBank/DDBJ whole genome shotgun (WGS) entry which is preliminary data.</text>
</comment>
<evidence type="ECO:0000313" key="18">
    <source>
        <dbReference type="Proteomes" id="UP000824101"/>
    </source>
</evidence>
<accession>A0A9D2GKB4</accession>
<feature type="domain" description="Histidine kinase" evidence="15">
    <location>
        <begin position="263"/>
        <end position="474"/>
    </location>
</feature>
<keyword evidence="6" id="KW-0808">Transferase</keyword>
<dbReference type="InterPro" id="IPR036097">
    <property type="entry name" value="HisK_dim/P_sf"/>
</dbReference>
<evidence type="ECO:0000256" key="9">
    <source>
        <dbReference type="ARBA" id="ARBA00022777"/>
    </source>
</evidence>
<evidence type="ECO:0000256" key="8">
    <source>
        <dbReference type="ARBA" id="ARBA00022741"/>
    </source>
</evidence>
<dbReference type="InterPro" id="IPR003661">
    <property type="entry name" value="HisK_dim/P_dom"/>
</dbReference>
<evidence type="ECO:0000256" key="3">
    <source>
        <dbReference type="ARBA" id="ARBA00012438"/>
    </source>
</evidence>
<evidence type="ECO:0000313" key="17">
    <source>
        <dbReference type="EMBL" id="HIZ80141.1"/>
    </source>
</evidence>
<evidence type="ECO:0000256" key="13">
    <source>
        <dbReference type="ARBA" id="ARBA00023136"/>
    </source>
</evidence>
<dbReference type="GO" id="GO:0000155">
    <property type="term" value="F:phosphorelay sensor kinase activity"/>
    <property type="evidence" value="ECO:0007669"/>
    <property type="project" value="InterPro"/>
</dbReference>
<evidence type="ECO:0000256" key="1">
    <source>
        <dbReference type="ARBA" id="ARBA00000085"/>
    </source>
</evidence>